<name>A0ACC2SRE0_9FUNG</name>
<comment type="caution">
    <text evidence="1">The sequence shown here is derived from an EMBL/GenBank/DDBJ whole genome shotgun (WGS) entry which is preliminary data.</text>
</comment>
<dbReference type="Proteomes" id="UP001165960">
    <property type="component" value="Unassembled WGS sequence"/>
</dbReference>
<gene>
    <name evidence="1" type="ORF">DSO57_1026055</name>
</gene>
<organism evidence="1 2">
    <name type="scientific">Entomophthora muscae</name>
    <dbReference type="NCBI Taxonomy" id="34485"/>
    <lineage>
        <taxon>Eukaryota</taxon>
        <taxon>Fungi</taxon>
        <taxon>Fungi incertae sedis</taxon>
        <taxon>Zoopagomycota</taxon>
        <taxon>Entomophthoromycotina</taxon>
        <taxon>Entomophthoromycetes</taxon>
        <taxon>Entomophthorales</taxon>
        <taxon>Entomophthoraceae</taxon>
        <taxon>Entomophthora</taxon>
    </lineage>
</organism>
<keyword evidence="2" id="KW-1185">Reference proteome</keyword>
<sequence length="152" mass="16999">MRQALQQFKQSGIQIQESWLASQVQTNSTSDYQSLYNIFLNSDMKESCVPLDPRLISQLDPNNSGVIHHVNIFPQGVVLQLMGISDISKSLSTQSDIFNGIMLEEEAEKALDDNLFEPVKTQTKSKGKKAVVQSNSYCTTYVWLSNSSLCAF</sequence>
<evidence type="ECO:0000313" key="2">
    <source>
        <dbReference type="Proteomes" id="UP001165960"/>
    </source>
</evidence>
<reference evidence="1" key="1">
    <citation type="submission" date="2022-04" db="EMBL/GenBank/DDBJ databases">
        <title>Genome of the entomopathogenic fungus Entomophthora muscae.</title>
        <authorList>
            <person name="Elya C."/>
            <person name="Lovett B.R."/>
            <person name="Lee E."/>
            <person name="Macias A.M."/>
            <person name="Hajek A.E."/>
            <person name="De Bivort B.L."/>
            <person name="Kasson M.T."/>
            <person name="De Fine Licht H.H."/>
            <person name="Stajich J.E."/>
        </authorList>
    </citation>
    <scope>NUCLEOTIDE SEQUENCE</scope>
    <source>
        <strain evidence="1">Berkeley</strain>
    </source>
</reference>
<dbReference type="EMBL" id="QTSX02004410">
    <property type="protein sequence ID" value="KAJ9064843.1"/>
    <property type="molecule type" value="Genomic_DNA"/>
</dbReference>
<proteinExistence type="predicted"/>
<accession>A0ACC2SRE0</accession>
<evidence type="ECO:0000313" key="1">
    <source>
        <dbReference type="EMBL" id="KAJ9064843.1"/>
    </source>
</evidence>
<protein>
    <submittedName>
        <fullName evidence="1">Uncharacterized protein</fullName>
    </submittedName>
</protein>